<evidence type="ECO:0000259" key="6">
    <source>
        <dbReference type="Pfam" id="PF01979"/>
    </source>
</evidence>
<comment type="similarity">
    <text evidence="1 5">Belongs to the metallo-dependent hydrolases superfamily. NagA family.</text>
</comment>
<dbReference type="Pfam" id="PF01979">
    <property type="entry name" value="Amidohydro_1"/>
    <property type="match status" value="1"/>
</dbReference>
<dbReference type="EMBL" id="WVUH01000072">
    <property type="protein sequence ID" value="MBO4206539.1"/>
    <property type="molecule type" value="Genomic_DNA"/>
</dbReference>
<dbReference type="EC" id="3.5.1.25" evidence="7"/>
<protein>
    <submittedName>
        <fullName evidence="7">N-acetylglucosamine-6-phosphate deacetylase</fullName>
        <ecNumber evidence="7">3.5.1.25</ecNumber>
    </submittedName>
</protein>
<keyword evidence="8" id="KW-1185">Reference proteome</keyword>
<keyword evidence="3 5" id="KW-0378">Hydrolase</keyword>
<accession>A0ABS3VQ81</accession>
<dbReference type="SUPFAM" id="SSF51338">
    <property type="entry name" value="Composite domain of metallo-dependent hydrolases"/>
    <property type="match status" value="1"/>
</dbReference>
<dbReference type="GO" id="GO:0008448">
    <property type="term" value="F:N-acetylglucosamine-6-phosphate deacetylase activity"/>
    <property type="evidence" value="ECO:0007669"/>
    <property type="project" value="UniProtKB-EC"/>
</dbReference>
<dbReference type="Gene3D" id="3.20.20.140">
    <property type="entry name" value="Metal-dependent hydrolases"/>
    <property type="match status" value="1"/>
</dbReference>
<dbReference type="SUPFAM" id="SSF51556">
    <property type="entry name" value="Metallo-dependent hydrolases"/>
    <property type="match status" value="1"/>
</dbReference>
<reference evidence="7 8" key="1">
    <citation type="submission" date="2019-12" db="EMBL/GenBank/DDBJ databases">
        <title>Whole genome sequencing of endophytic Actinobacterium Micromonospora sp. MPMI6T.</title>
        <authorList>
            <person name="Evv R."/>
            <person name="Podile A.R."/>
        </authorList>
    </citation>
    <scope>NUCLEOTIDE SEQUENCE [LARGE SCALE GENOMIC DNA]</scope>
    <source>
        <strain evidence="7 8">MPMI6</strain>
    </source>
</reference>
<dbReference type="PANTHER" id="PTHR11113">
    <property type="entry name" value="N-ACETYLGLUCOSAMINE-6-PHOSPHATE DEACETYLASE"/>
    <property type="match status" value="1"/>
</dbReference>
<dbReference type="Gene3D" id="2.30.40.10">
    <property type="entry name" value="Urease, subunit C, domain 1"/>
    <property type="match status" value="1"/>
</dbReference>
<dbReference type="NCBIfam" id="TIGR00221">
    <property type="entry name" value="nagA"/>
    <property type="match status" value="1"/>
</dbReference>
<dbReference type="InterPro" id="IPR032466">
    <property type="entry name" value="Metal_Hydrolase"/>
</dbReference>
<evidence type="ECO:0000256" key="3">
    <source>
        <dbReference type="ARBA" id="ARBA00022801"/>
    </source>
</evidence>
<dbReference type="InterPro" id="IPR006680">
    <property type="entry name" value="Amidohydro-rel"/>
</dbReference>
<dbReference type="CDD" id="cd00854">
    <property type="entry name" value="NagA"/>
    <property type="match status" value="1"/>
</dbReference>
<keyword evidence="2" id="KW-0479">Metal-binding</keyword>
<evidence type="ECO:0000256" key="5">
    <source>
        <dbReference type="PIRNR" id="PIRNR038994"/>
    </source>
</evidence>
<evidence type="ECO:0000256" key="2">
    <source>
        <dbReference type="ARBA" id="ARBA00022723"/>
    </source>
</evidence>
<comment type="caution">
    <text evidence="7">The sequence shown here is derived from an EMBL/GenBank/DDBJ whole genome shotgun (WGS) entry which is preliminary data.</text>
</comment>
<gene>
    <name evidence="7" type="primary">nagA</name>
    <name evidence="7" type="ORF">GSF22_11080</name>
</gene>
<proteinExistence type="inferred from homology"/>
<dbReference type="InterPro" id="IPR003764">
    <property type="entry name" value="GlcNAc_6-P_deAcase"/>
</dbReference>
<feature type="domain" description="Amidohydrolase-related" evidence="6">
    <location>
        <begin position="42"/>
        <end position="368"/>
    </location>
</feature>
<evidence type="ECO:0000313" key="7">
    <source>
        <dbReference type="EMBL" id="MBO4206539.1"/>
    </source>
</evidence>
<organism evidence="7 8">
    <name type="scientific">Micromonospora echinofusca</name>
    <dbReference type="NCBI Taxonomy" id="47858"/>
    <lineage>
        <taxon>Bacteria</taxon>
        <taxon>Bacillati</taxon>
        <taxon>Actinomycetota</taxon>
        <taxon>Actinomycetes</taxon>
        <taxon>Micromonosporales</taxon>
        <taxon>Micromonosporaceae</taxon>
        <taxon>Micromonospora</taxon>
    </lineage>
</organism>
<dbReference type="RefSeq" id="WP_208813442.1">
    <property type="nucleotide sequence ID" value="NZ_WVUH01000072.1"/>
</dbReference>
<dbReference type="Proteomes" id="UP000823521">
    <property type="component" value="Unassembled WGS sequence"/>
</dbReference>
<dbReference type="InterPro" id="IPR011059">
    <property type="entry name" value="Metal-dep_hydrolase_composite"/>
</dbReference>
<evidence type="ECO:0000256" key="1">
    <source>
        <dbReference type="ARBA" id="ARBA00010716"/>
    </source>
</evidence>
<keyword evidence="4 5" id="KW-0119">Carbohydrate metabolism</keyword>
<name>A0ABS3VQ81_MICEH</name>
<dbReference type="PANTHER" id="PTHR11113:SF14">
    <property type="entry name" value="N-ACETYLGLUCOSAMINE-6-PHOSPHATE DEACETYLASE"/>
    <property type="match status" value="1"/>
</dbReference>
<evidence type="ECO:0000313" key="8">
    <source>
        <dbReference type="Proteomes" id="UP000823521"/>
    </source>
</evidence>
<dbReference type="PIRSF" id="PIRSF038994">
    <property type="entry name" value="NagA"/>
    <property type="match status" value="1"/>
</dbReference>
<sequence length="369" mass="37509">MTTRVSGKVVTPTGVVRQGCVEIDGDRISAVAEYPTTRDGHWVVPGFVDIHTHGGGGHTFTTGDPASARAAAAFHLGHGTTSLLASLVSSPFALMRDATAAFAPLVAEGVLAGIHFEGPYLSGARCGAQNPEFLRDPSVDELTELVDLGDGAVRMVTLAPELPGALDAVKLLVSRGVVAAVGHTDATYDETLAAVAAGASVGTHVFNGMRPVHHREPGPVLALLGSPNVVCEFVADGVHLHDGTLAFAASVAGADRTALITDAMAAAGMPDGAYELGGQAVTVADGVARLARDASIAGSTLTMDAALRQAVGAGIAVPDAVRMLSTTPARAIGLGDRVGALRAGLRADLVVLDDDLNVVRVMRAGDWVS</sequence>
<evidence type="ECO:0000256" key="4">
    <source>
        <dbReference type="ARBA" id="ARBA00023277"/>
    </source>
</evidence>